<keyword evidence="1" id="KW-0378">Hydrolase</keyword>
<gene>
    <name evidence="1" type="ORF">Tdes44962_MAKER04833</name>
</gene>
<reference evidence="1 2" key="2">
    <citation type="journal article" date="2021" name="Curr. Genet.">
        <title>Genetic response to nitrogen starvation in the aggressive Eucalyptus foliar pathogen Teratosphaeria destructans.</title>
        <authorList>
            <person name="Havenga M."/>
            <person name="Wingfield B.D."/>
            <person name="Wingfield M.J."/>
            <person name="Dreyer L.L."/>
            <person name="Roets F."/>
            <person name="Aylward J."/>
        </authorList>
    </citation>
    <scope>NUCLEOTIDE SEQUENCE [LARGE SCALE GENOMIC DNA]</scope>
    <source>
        <strain evidence="1">CMW44962</strain>
    </source>
</reference>
<dbReference type="InterPro" id="IPR005198">
    <property type="entry name" value="Glyco_hydro_76"/>
</dbReference>
<dbReference type="InterPro" id="IPR053169">
    <property type="entry name" value="MUG_Protein"/>
</dbReference>
<comment type="caution">
    <text evidence="1">The sequence shown here is derived from an EMBL/GenBank/DDBJ whole genome shotgun (WGS) entry which is preliminary data.</text>
</comment>
<organism evidence="1 2">
    <name type="scientific">Teratosphaeria destructans</name>
    <dbReference type="NCBI Taxonomy" id="418781"/>
    <lineage>
        <taxon>Eukaryota</taxon>
        <taxon>Fungi</taxon>
        <taxon>Dikarya</taxon>
        <taxon>Ascomycota</taxon>
        <taxon>Pezizomycotina</taxon>
        <taxon>Dothideomycetes</taxon>
        <taxon>Dothideomycetidae</taxon>
        <taxon>Mycosphaerellales</taxon>
        <taxon>Teratosphaeriaceae</taxon>
        <taxon>Teratosphaeria</taxon>
    </lineage>
</organism>
<dbReference type="Proteomes" id="UP001138500">
    <property type="component" value="Unassembled WGS sequence"/>
</dbReference>
<evidence type="ECO:0000313" key="2">
    <source>
        <dbReference type="Proteomes" id="UP001138500"/>
    </source>
</evidence>
<protein>
    <submittedName>
        <fullName evidence="1">Glycoside hydrolase family 76 protein</fullName>
    </submittedName>
</protein>
<dbReference type="GO" id="GO:0005975">
    <property type="term" value="P:carbohydrate metabolic process"/>
    <property type="evidence" value="ECO:0007669"/>
    <property type="project" value="InterPro"/>
</dbReference>
<dbReference type="SUPFAM" id="SSF48208">
    <property type="entry name" value="Six-hairpin glycosidases"/>
    <property type="match status" value="1"/>
</dbReference>
<sequence>MDEAKWDRESGYIAHGTRSSRQRWKTSWSTVAICSFLTLVVLKMLSSRDAIPLLLGLGASVTAQISSYETNYASPSQWSESNTTTGMAWQWSEYNTTDGSAWQWGGPWQGESGYWFDEFEGVLSTMQHTYWNGTYWPTTLQWIGALIDTLLAASEISFTNALIEDNGNVPGAQTSLSAIQAEIQEYYEQIEAYYGGEDTIQIFGAAYDDAQWVVLEWLEAIRFINEYDAYASSSLGQADISRFAHRAHLFYNIVQDQFNTSLCGGGLTWNPALAVYKNAITNELFIDSSIWMYLYWPGDDNNTDPYPSPNYINATNNTLPSLPTLAVHDPLLLQNAKAEYAWFKSQPFADSQGLIIDGFHISDNQTTCDEPDMMVYTYNQGVLLSGLRGLWEATGDSSYLTDGYDYVEAVINATGWNSRSRSEASQWAGLGRNGIMEDYCDAPANCSQDNQVFKGIYFHHLDLFCEPLPTTTPLVPDLTYTASSALAAQHANTCDGYTQWIEHNAYAALSTRNDSGIIGGWWGAPYVNKTQDAAPEYSVSTPYGSQDIRNNPELLSQSPWVCNGWYCDSYGNGKYAPTYGVGRRMAEVMRRKRMDGKLARRDVNDEGRGRTVETEAAGLGVVKAASDFTMKRPSS</sequence>
<dbReference type="OrthoDB" id="4104179at2759"/>
<dbReference type="GO" id="GO:0016787">
    <property type="term" value="F:hydrolase activity"/>
    <property type="evidence" value="ECO:0007669"/>
    <property type="project" value="UniProtKB-KW"/>
</dbReference>
<dbReference type="AlphaFoldDB" id="A0A9W7VZD6"/>
<evidence type="ECO:0000313" key="1">
    <source>
        <dbReference type="EMBL" id="KAH9822039.1"/>
    </source>
</evidence>
<proteinExistence type="predicted"/>
<reference evidence="1 2" key="1">
    <citation type="journal article" date="2018" name="IMA Fungus">
        <title>IMA Genome-F 10: Nine draft genome sequences of Claviceps purpurea s.lat., including C. arundinis, C. humidiphila, and C. cf. spartinae, pseudomolecules for the pitch canker pathogen Fusarium circinatum, draft genome of Davidsoniella eucalypti, Grosmannia galeiformis, Quambalaria eucalypti, and Teratosphaeria destructans.</title>
        <authorList>
            <person name="Wingfield B.D."/>
            <person name="Liu M."/>
            <person name="Nguyen H.D."/>
            <person name="Lane F.A."/>
            <person name="Morgan S.W."/>
            <person name="De Vos L."/>
            <person name="Wilken P.M."/>
            <person name="Duong T.A."/>
            <person name="Aylward J."/>
            <person name="Coetzee M.P."/>
            <person name="Dadej K."/>
            <person name="De Beer Z.W."/>
            <person name="Findlay W."/>
            <person name="Havenga M."/>
            <person name="Kolarik M."/>
            <person name="Menzies J.G."/>
            <person name="Naidoo K."/>
            <person name="Pochopski O."/>
            <person name="Shoukouhi P."/>
            <person name="Santana Q.C."/>
            <person name="Seifert K.A."/>
            <person name="Soal N."/>
            <person name="Steenkamp E.T."/>
            <person name="Tatham C.T."/>
            <person name="van der Nest M.A."/>
            <person name="Wingfield M.J."/>
        </authorList>
    </citation>
    <scope>NUCLEOTIDE SEQUENCE [LARGE SCALE GENOMIC DNA]</scope>
    <source>
        <strain evidence="1">CMW44962</strain>
    </source>
</reference>
<dbReference type="PANTHER" id="PTHR47791">
    <property type="entry name" value="MEIOTICALLY UP-REGULATED GENE 191 PROTEIN"/>
    <property type="match status" value="1"/>
</dbReference>
<dbReference type="PANTHER" id="PTHR47791:SF2">
    <property type="entry name" value="ENDO MANNANASE, GH76 FAMILY (EUROFUNG)"/>
    <property type="match status" value="1"/>
</dbReference>
<dbReference type="Gene3D" id="1.50.10.20">
    <property type="match status" value="1"/>
</dbReference>
<keyword evidence="2" id="KW-1185">Reference proteome</keyword>
<dbReference type="InterPro" id="IPR008928">
    <property type="entry name" value="6-hairpin_glycosidase_sf"/>
</dbReference>
<dbReference type="Pfam" id="PF03663">
    <property type="entry name" value="Glyco_hydro_76"/>
    <property type="match status" value="1"/>
</dbReference>
<name>A0A9W7VZD6_9PEZI</name>
<accession>A0A9W7VZD6</accession>
<dbReference type="EMBL" id="RIBY02002234">
    <property type="protein sequence ID" value="KAH9822039.1"/>
    <property type="molecule type" value="Genomic_DNA"/>
</dbReference>